<gene>
    <name evidence="2" type="ORF">QVD17_14626</name>
</gene>
<dbReference type="EMBL" id="JAUHHV010000004">
    <property type="protein sequence ID" value="KAK1425959.1"/>
    <property type="molecule type" value="Genomic_DNA"/>
</dbReference>
<feature type="transmembrane region" description="Helical" evidence="1">
    <location>
        <begin position="175"/>
        <end position="197"/>
    </location>
</feature>
<evidence type="ECO:0000256" key="1">
    <source>
        <dbReference type="SAM" id="Phobius"/>
    </source>
</evidence>
<name>A0AAD8NYV5_TARER</name>
<comment type="caution">
    <text evidence="2">The sequence shown here is derived from an EMBL/GenBank/DDBJ whole genome shotgun (WGS) entry which is preliminary data.</text>
</comment>
<keyword evidence="1" id="KW-0812">Transmembrane</keyword>
<dbReference type="AlphaFoldDB" id="A0AAD8NYV5"/>
<feature type="transmembrane region" description="Helical" evidence="1">
    <location>
        <begin position="29"/>
        <end position="48"/>
    </location>
</feature>
<accession>A0AAD8NYV5</accession>
<evidence type="ECO:0000313" key="3">
    <source>
        <dbReference type="Proteomes" id="UP001229421"/>
    </source>
</evidence>
<keyword evidence="3" id="KW-1185">Reference proteome</keyword>
<evidence type="ECO:0008006" key="4">
    <source>
        <dbReference type="Google" id="ProtNLM"/>
    </source>
</evidence>
<organism evidence="2 3">
    <name type="scientific">Tagetes erecta</name>
    <name type="common">African marigold</name>
    <dbReference type="NCBI Taxonomy" id="13708"/>
    <lineage>
        <taxon>Eukaryota</taxon>
        <taxon>Viridiplantae</taxon>
        <taxon>Streptophyta</taxon>
        <taxon>Embryophyta</taxon>
        <taxon>Tracheophyta</taxon>
        <taxon>Spermatophyta</taxon>
        <taxon>Magnoliopsida</taxon>
        <taxon>eudicotyledons</taxon>
        <taxon>Gunneridae</taxon>
        <taxon>Pentapetalae</taxon>
        <taxon>asterids</taxon>
        <taxon>campanulids</taxon>
        <taxon>Asterales</taxon>
        <taxon>Asteraceae</taxon>
        <taxon>Asteroideae</taxon>
        <taxon>Heliantheae alliance</taxon>
        <taxon>Tageteae</taxon>
        <taxon>Tagetes</taxon>
    </lineage>
</organism>
<keyword evidence="1" id="KW-1133">Transmembrane helix</keyword>
<evidence type="ECO:0000313" key="2">
    <source>
        <dbReference type="EMBL" id="KAK1425959.1"/>
    </source>
</evidence>
<protein>
    <recommendedName>
        <fullName evidence="4">Transmembrane protein</fullName>
    </recommendedName>
</protein>
<proteinExistence type="predicted"/>
<keyword evidence="1" id="KW-0472">Membrane</keyword>
<dbReference type="Proteomes" id="UP001229421">
    <property type="component" value="Unassembled WGS sequence"/>
</dbReference>
<feature type="transmembrane region" description="Helical" evidence="1">
    <location>
        <begin position="127"/>
        <end position="155"/>
    </location>
</feature>
<reference evidence="2" key="1">
    <citation type="journal article" date="2023" name="bioRxiv">
        <title>Improved chromosome-level genome assembly for marigold (Tagetes erecta).</title>
        <authorList>
            <person name="Jiang F."/>
            <person name="Yuan L."/>
            <person name="Wang S."/>
            <person name="Wang H."/>
            <person name="Xu D."/>
            <person name="Wang A."/>
            <person name="Fan W."/>
        </authorList>
    </citation>
    <scope>NUCLEOTIDE SEQUENCE</scope>
    <source>
        <strain evidence="2">WSJ</strain>
        <tissue evidence="2">Leaf</tissue>
    </source>
</reference>
<sequence>MSKDFIDLLIVDIFQGTARSNWGFGCRRYNGVVLIVVGFLLIVASMYHPLFKFWVWFLHVDDDRYFVYWSSDVAIDSTKFPQFSTHFTGFIGGQLPISLIIPLFCDCGWQGIVVVKMGISGQPKTSFLILQLFVIVISPCRFLEVVLLLLCRNIIALISYRLLVVLDCCLCDVEGVFFVVILCCCVAGHLQLFMSLFDYVAKLSGSFTTYPFECHAYKSPPFVSLNSSP</sequence>